<proteinExistence type="predicted"/>
<dbReference type="GO" id="GO:0046912">
    <property type="term" value="F:acyltransferase activity, acyl groups converted into alkyl on transfer"/>
    <property type="evidence" value="ECO:0007669"/>
    <property type="project" value="InterPro"/>
</dbReference>
<evidence type="ECO:0000313" key="1">
    <source>
        <dbReference type="EMBL" id="UZW75548.1"/>
    </source>
</evidence>
<dbReference type="SUPFAM" id="SSF48256">
    <property type="entry name" value="Citrate synthase"/>
    <property type="match status" value="1"/>
</dbReference>
<keyword evidence="2" id="KW-1185">Reference proteome</keyword>
<name>A0A9E8KPP2_9ALTE</name>
<dbReference type="KEGG" id="asem:NNL22_02835"/>
<dbReference type="AlphaFoldDB" id="A0A9E8KPP2"/>
<dbReference type="Proteomes" id="UP001164472">
    <property type="component" value="Chromosome"/>
</dbReference>
<reference evidence="1" key="1">
    <citation type="submission" date="2022-07" db="EMBL/GenBank/DDBJ databases">
        <title>Alkalimarinus sp. nov., isolated from gut of a Alitta virens.</title>
        <authorList>
            <person name="Yang A.I."/>
            <person name="Shin N.-R."/>
        </authorList>
    </citation>
    <scope>NUCLEOTIDE SEQUENCE</scope>
    <source>
        <strain evidence="1">FA028</strain>
    </source>
</reference>
<evidence type="ECO:0000313" key="2">
    <source>
        <dbReference type="Proteomes" id="UP001164472"/>
    </source>
</evidence>
<gene>
    <name evidence="1" type="ORF">NNL22_02835</name>
</gene>
<organism evidence="1 2">
    <name type="scientific">Alkalimarinus sediminis</name>
    <dbReference type="NCBI Taxonomy" id="1632866"/>
    <lineage>
        <taxon>Bacteria</taxon>
        <taxon>Pseudomonadati</taxon>
        <taxon>Pseudomonadota</taxon>
        <taxon>Gammaproteobacteria</taxon>
        <taxon>Alteromonadales</taxon>
        <taxon>Alteromonadaceae</taxon>
        <taxon>Alkalimarinus</taxon>
    </lineage>
</organism>
<accession>A0A9E8KPP2</accession>
<protein>
    <submittedName>
        <fullName evidence="1">Uncharacterized protein</fullName>
    </submittedName>
</protein>
<dbReference type="InterPro" id="IPR036969">
    <property type="entry name" value="Citrate_synthase_sf"/>
</dbReference>
<dbReference type="RefSeq" id="WP_251810627.1">
    <property type="nucleotide sequence ID" value="NZ_CP101527.1"/>
</dbReference>
<dbReference type="EMBL" id="CP101527">
    <property type="protein sequence ID" value="UZW75548.1"/>
    <property type="molecule type" value="Genomic_DNA"/>
</dbReference>
<sequence>MKNSPLESYESQWVTSVGKAFLCERTVLRGKDLHHELGDWDWFSVYLYGITGREFTNNQIKMLSYFWIASSYADPSIWPNHVAALGGTTRSTASLSSMAGLAISEASIYGRRPEKRALDFFYRAIKALDDGGSLATIVENEIANRSTVYGYGRPLAKLDERIPHTLHKAKSLGLDNGRHLRVAIEIYHYLKEKKGLSINISAINTAIVADIGLSPEEYQLFLTPCFITGIEPCYIDARDKPEGSFFPLRCSSIKHDGKPRRSW</sequence>